<comment type="caution">
    <text evidence="2">The sequence shown here is derived from an EMBL/GenBank/DDBJ whole genome shotgun (WGS) entry which is preliminary data.</text>
</comment>
<feature type="chain" id="PRO_5045090782" evidence="1">
    <location>
        <begin position="20"/>
        <end position="444"/>
    </location>
</feature>
<protein>
    <submittedName>
        <fullName evidence="2">Capsule assembly Wzi family protein</fullName>
    </submittedName>
</protein>
<dbReference type="Proteomes" id="UP001179363">
    <property type="component" value="Unassembled WGS sequence"/>
</dbReference>
<evidence type="ECO:0000313" key="2">
    <source>
        <dbReference type="EMBL" id="MCF4102686.1"/>
    </source>
</evidence>
<dbReference type="InterPro" id="IPR038636">
    <property type="entry name" value="Wzi_sf"/>
</dbReference>
<feature type="signal peptide" evidence="1">
    <location>
        <begin position="1"/>
        <end position="19"/>
    </location>
</feature>
<reference evidence="2" key="1">
    <citation type="submission" date="2022-01" db="EMBL/GenBank/DDBJ databases">
        <title>Gillisia lutea sp. nov., isolated from marine plastic residues from the Malvarosa beach (Valencia, Spain).</title>
        <authorList>
            <person name="Vidal-Verdu A."/>
            <person name="Molina-Menor E."/>
            <person name="Satari L."/>
            <person name="Pascual J."/>
            <person name="Pereto J."/>
            <person name="Porcar M."/>
        </authorList>
    </citation>
    <scope>NUCLEOTIDE SEQUENCE</scope>
    <source>
        <strain evidence="2">M10.2A</strain>
    </source>
</reference>
<evidence type="ECO:0000313" key="3">
    <source>
        <dbReference type="Proteomes" id="UP001179363"/>
    </source>
</evidence>
<gene>
    <name evidence="2" type="ORF">L1I30_13495</name>
</gene>
<sequence length="444" mass="50246">MKYTLLSIIVLLSLSEINAQIHFSGIASAKGVLSSQEGLPFWMYTNQRGRLDESSNFSSWISANARYQLNENANLEVGLGALYHDGYNNEFRLDESYIGFDNSWLVASLGRKQREELYKGLSATNENILWSLNARPLAGISLATKNPLTLWREGGLAFTASIEEFIMDDDRYVEDTRLHHKSFHLIFSKIKNFEITVGMQHFAQWAGTSPIYGKLPGSFNDYMDVFTGNEGGDTVDGEEVNALGNQLGSYEVYINTTINNYNVQFIYNHLFEDGSGLVLRNTPDGRYGIFIESPEKDSWVNAFMYEFYYTKDQSDKNITTDGEDNYFNNNLYRSGWTYDSKVLGLPFITLNDNRFRVNNNKVVAHHVGITGIAFEKMPYKILTSYRQNYGAKGNAYRKNNVLSTYLDLGVWNGIIDINFQAGTDFSGISSPNFGAGIQVTKQLF</sequence>
<dbReference type="RefSeq" id="WP_236134828.1">
    <property type="nucleotide sequence ID" value="NZ_JAKGTH010000011.1"/>
</dbReference>
<name>A0ABS9EIN6_9FLAO</name>
<accession>A0ABS9EIN6</accession>
<keyword evidence="1" id="KW-0732">Signal</keyword>
<organism evidence="2 3">
    <name type="scientific">Gillisia lutea</name>
    <dbReference type="NCBI Taxonomy" id="2909668"/>
    <lineage>
        <taxon>Bacteria</taxon>
        <taxon>Pseudomonadati</taxon>
        <taxon>Bacteroidota</taxon>
        <taxon>Flavobacteriia</taxon>
        <taxon>Flavobacteriales</taxon>
        <taxon>Flavobacteriaceae</taxon>
        <taxon>Gillisia</taxon>
    </lineage>
</organism>
<dbReference type="EMBL" id="JAKGTH010000011">
    <property type="protein sequence ID" value="MCF4102686.1"/>
    <property type="molecule type" value="Genomic_DNA"/>
</dbReference>
<evidence type="ECO:0000256" key="1">
    <source>
        <dbReference type="SAM" id="SignalP"/>
    </source>
</evidence>
<proteinExistence type="predicted"/>
<dbReference type="Gene3D" id="2.40.160.130">
    <property type="entry name" value="Capsule assembly protein Wzi"/>
    <property type="match status" value="1"/>
</dbReference>
<keyword evidence="3" id="KW-1185">Reference proteome</keyword>